<dbReference type="eggNOG" id="COG2206">
    <property type="taxonomic scope" value="Bacteria"/>
</dbReference>
<dbReference type="InterPro" id="IPR003607">
    <property type="entry name" value="HD/PDEase_dom"/>
</dbReference>
<dbReference type="CDD" id="cd00077">
    <property type="entry name" value="HDc"/>
    <property type="match status" value="1"/>
</dbReference>
<dbReference type="AlphaFoldDB" id="E1X3P6"/>
<gene>
    <name evidence="2" type="ordered locus">BMS_2169</name>
</gene>
<sequence length="345" mass="39686">MSKVRDYFFIDIEHLGDKKLFPYHLFVYNPNSDSTSPFLKANTPLVKDKLDFLEFILSKGGRLAVDKRQKNTFLTTHSYKEDDIEDLQEKVHHLEEERERKIKELEKQTQILGEVKFKEELLGAIEDNDFSALIERVRLETDTFSVRVSHTVSLASYLCGILLREDNFINRIVAVSYYLAKNCDMKDEETLGDLICAAFFSHLGITQLDYKLGSKPHLEYNKAELKEYKKHPNLSHHLLTKSGVELSDRCMNIIFQHHERNDGSGYPMYKKGEHIDQLSLILGAVSHIFEYSQGKVTGTTTDLKTVIRNLKNKTFTAGLEFEFGDKIYESLTTIINTESNSDNAA</sequence>
<keyword evidence="3" id="KW-1185">Reference proteome</keyword>
<name>E1X3P6_HALMS</name>
<proteinExistence type="predicted"/>
<dbReference type="STRING" id="862908.BMS_2169"/>
<dbReference type="PANTHER" id="PTHR43155:SF2">
    <property type="entry name" value="CYCLIC DI-GMP PHOSPHODIESTERASE PA4108"/>
    <property type="match status" value="1"/>
</dbReference>
<dbReference type="PANTHER" id="PTHR43155">
    <property type="entry name" value="CYCLIC DI-GMP PHOSPHODIESTERASE PA4108-RELATED"/>
    <property type="match status" value="1"/>
</dbReference>
<evidence type="ECO:0000256" key="1">
    <source>
        <dbReference type="SAM" id="Coils"/>
    </source>
</evidence>
<dbReference type="Pfam" id="PF13487">
    <property type="entry name" value="HD_5"/>
    <property type="match status" value="1"/>
</dbReference>
<dbReference type="HOGENOM" id="CLU_803556_0_0_7"/>
<feature type="coiled-coil region" evidence="1">
    <location>
        <begin position="77"/>
        <end position="111"/>
    </location>
</feature>
<dbReference type="RefSeq" id="WP_014244753.1">
    <property type="nucleotide sequence ID" value="NC_016620.1"/>
</dbReference>
<dbReference type="OrthoDB" id="5289422at2"/>
<evidence type="ECO:0008006" key="4">
    <source>
        <dbReference type="Google" id="ProtNLM"/>
    </source>
</evidence>
<accession>E1X3P6</accession>
<evidence type="ECO:0000313" key="3">
    <source>
        <dbReference type="Proteomes" id="UP000008963"/>
    </source>
</evidence>
<dbReference type="KEGG" id="bmx:BMS_2169"/>
<dbReference type="Gene3D" id="1.10.3210.10">
    <property type="entry name" value="Hypothetical protein af1432"/>
    <property type="match status" value="1"/>
</dbReference>
<dbReference type="Proteomes" id="UP000008963">
    <property type="component" value="Chromosome"/>
</dbReference>
<keyword evidence="1" id="KW-0175">Coiled coil</keyword>
<evidence type="ECO:0000313" key="2">
    <source>
        <dbReference type="EMBL" id="CBW26975.1"/>
    </source>
</evidence>
<reference evidence="3" key="1">
    <citation type="journal article" date="2013" name="ISME J.">
        <title>A small predatory core genome in the divergent marine Bacteriovorax marinus SJ and the terrestrial Bdellovibrio bacteriovorus.</title>
        <authorList>
            <person name="Crossman L.C."/>
            <person name="Chen H."/>
            <person name="Cerdeno-Tarraga A.M."/>
            <person name="Brooks K."/>
            <person name="Quail M.A."/>
            <person name="Pineiro S.A."/>
            <person name="Hobley L."/>
            <person name="Sockett R.E."/>
            <person name="Bentley S.D."/>
            <person name="Parkhill J."/>
            <person name="Williams H.N."/>
            <person name="Stine O.C."/>
        </authorList>
    </citation>
    <scope>NUCLEOTIDE SEQUENCE [LARGE SCALE GENOMIC DNA]</scope>
    <source>
        <strain evidence="3">ATCC BAA-682 / DSM 15412 / SJ</strain>
    </source>
</reference>
<dbReference type="PATRIC" id="fig|862908.3.peg.2063"/>
<dbReference type="EMBL" id="FQ312005">
    <property type="protein sequence ID" value="CBW26975.1"/>
    <property type="molecule type" value="Genomic_DNA"/>
</dbReference>
<organism evidence="2 3">
    <name type="scientific">Halobacteriovorax marinus (strain ATCC BAA-682 / DSM 15412 / SJ)</name>
    <name type="common">Bacteriovorax marinus</name>
    <dbReference type="NCBI Taxonomy" id="862908"/>
    <lineage>
        <taxon>Bacteria</taxon>
        <taxon>Pseudomonadati</taxon>
        <taxon>Bdellovibrionota</taxon>
        <taxon>Bacteriovoracia</taxon>
        <taxon>Bacteriovoracales</taxon>
        <taxon>Halobacteriovoraceae</taxon>
        <taxon>Halobacteriovorax</taxon>
    </lineage>
</organism>
<protein>
    <recommendedName>
        <fullName evidence="4">HD-GYP domain-containing protein</fullName>
    </recommendedName>
</protein>